<evidence type="ECO:0000259" key="5">
    <source>
        <dbReference type="SMART" id="SM00422"/>
    </source>
</evidence>
<dbReference type="STRING" id="1423806.FD15_GL000306"/>
<evidence type="ECO:0000256" key="2">
    <source>
        <dbReference type="ARBA" id="ARBA00023015"/>
    </source>
</evidence>
<gene>
    <name evidence="6" type="ORF">FD15_GL000306</name>
</gene>
<organism evidence="6 7">
    <name type="scientific">Liquorilactobacillus sucicola DSM 21376 = JCM 15457</name>
    <dbReference type="NCBI Taxonomy" id="1423806"/>
    <lineage>
        <taxon>Bacteria</taxon>
        <taxon>Bacillati</taxon>
        <taxon>Bacillota</taxon>
        <taxon>Bacilli</taxon>
        <taxon>Lactobacillales</taxon>
        <taxon>Lactobacillaceae</taxon>
        <taxon>Liquorilactobacillus</taxon>
    </lineage>
</organism>
<dbReference type="EMBL" id="AYZF01000008">
    <property type="protein sequence ID" value="KRN06751.1"/>
    <property type="molecule type" value="Genomic_DNA"/>
</dbReference>
<name>A0A0R2DRX1_9LACO</name>
<feature type="domain" description="HTH merR-type" evidence="5">
    <location>
        <begin position="28"/>
        <end position="97"/>
    </location>
</feature>
<dbReference type="InterPro" id="IPR009061">
    <property type="entry name" value="DNA-bd_dom_put_sf"/>
</dbReference>
<dbReference type="eggNOG" id="COG0789">
    <property type="taxonomic scope" value="Bacteria"/>
</dbReference>
<dbReference type="PATRIC" id="fig|1423806.3.peg.314"/>
<dbReference type="InterPro" id="IPR047057">
    <property type="entry name" value="MerR_fam"/>
</dbReference>
<keyword evidence="7" id="KW-1185">Reference proteome</keyword>
<evidence type="ECO:0000313" key="7">
    <source>
        <dbReference type="Proteomes" id="UP000050961"/>
    </source>
</evidence>
<reference evidence="6 7" key="1">
    <citation type="journal article" date="2015" name="Genome Announc.">
        <title>Expanding the biotechnology potential of lactobacilli through comparative genomics of 213 strains and associated genera.</title>
        <authorList>
            <person name="Sun Z."/>
            <person name="Harris H.M."/>
            <person name="McCann A."/>
            <person name="Guo C."/>
            <person name="Argimon S."/>
            <person name="Zhang W."/>
            <person name="Yang X."/>
            <person name="Jeffery I.B."/>
            <person name="Cooney J.C."/>
            <person name="Kagawa T.F."/>
            <person name="Liu W."/>
            <person name="Song Y."/>
            <person name="Salvetti E."/>
            <person name="Wrobel A."/>
            <person name="Rasinkangas P."/>
            <person name="Parkhill J."/>
            <person name="Rea M.C."/>
            <person name="O'Sullivan O."/>
            <person name="Ritari J."/>
            <person name="Douillard F.P."/>
            <person name="Paul Ross R."/>
            <person name="Yang R."/>
            <person name="Briner A.E."/>
            <person name="Felis G.E."/>
            <person name="de Vos W.M."/>
            <person name="Barrangou R."/>
            <person name="Klaenhammer T.R."/>
            <person name="Caufield P.W."/>
            <person name="Cui Y."/>
            <person name="Zhang H."/>
            <person name="O'Toole P.W."/>
        </authorList>
    </citation>
    <scope>NUCLEOTIDE SEQUENCE [LARGE SCALE GENOMIC DNA]</scope>
    <source>
        <strain evidence="6 7">DSM 21376</strain>
    </source>
</reference>
<dbReference type="Pfam" id="PF13411">
    <property type="entry name" value="MerR_1"/>
    <property type="match status" value="1"/>
</dbReference>
<dbReference type="InterPro" id="IPR000551">
    <property type="entry name" value="MerR-type_HTH_dom"/>
</dbReference>
<dbReference type="CDD" id="cd01105">
    <property type="entry name" value="HTH_GlnR-like"/>
    <property type="match status" value="1"/>
</dbReference>
<sequence>MIWLFTRMSGGQSLMIGKKKSLKADIIIGIGDLSKMTGVSARQLRYWEEKGYIQAVSGKKNATRKYKFEMSFKVQAIKRYLDEGYTLAKSVEQAEKLRKKFEIWKKFLVGKVQEVEITDTQHNYGVIELGCVDEEQKKKIYGVVDENGCHFELRDYAEADN</sequence>
<keyword evidence="2" id="KW-0805">Transcription regulation</keyword>
<dbReference type="AlphaFoldDB" id="A0A0R2DRX1"/>
<proteinExistence type="predicted"/>
<evidence type="ECO:0000256" key="4">
    <source>
        <dbReference type="ARBA" id="ARBA00023163"/>
    </source>
</evidence>
<keyword evidence="1" id="KW-0678">Repressor</keyword>
<dbReference type="SUPFAM" id="SSF46955">
    <property type="entry name" value="Putative DNA-binding domain"/>
    <property type="match status" value="1"/>
</dbReference>
<dbReference type="PANTHER" id="PTHR30204:SF69">
    <property type="entry name" value="MERR-FAMILY TRANSCRIPTIONAL REGULATOR"/>
    <property type="match status" value="1"/>
</dbReference>
<keyword evidence="4" id="KW-0804">Transcription</keyword>
<dbReference type="PANTHER" id="PTHR30204">
    <property type="entry name" value="REDOX-CYCLING DRUG-SENSING TRANSCRIPTIONAL ACTIVATOR SOXR"/>
    <property type="match status" value="1"/>
</dbReference>
<evidence type="ECO:0000256" key="3">
    <source>
        <dbReference type="ARBA" id="ARBA00023125"/>
    </source>
</evidence>
<dbReference type="Proteomes" id="UP000050961">
    <property type="component" value="Unassembled WGS sequence"/>
</dbReference>
<comment type="caution">
    <text evidence="6">The sequence shown here is derived from an EMBL/GenBank/DDBJ whole genome shotgun (WGS) entry which is preliminary data.</text>
</comment>
<evidence type="ECO:0000256" key="1">
    <source>
        <dbReference type="ARBA" id="ARBA00022491"/>
    </source>
</evidence>
<accession>A0A0R2DRX1</accession>
<protein>
    <submittedName>
        <fullName evidence="6">MerR family transcriptional regulator</fullName>
    </submittedName>
</protein>
<keyword evidence="3" id="KW-0238">DNA-binding</keyword>
<dbReference type="GO" id="GO:0003677">
    <property type="term" value="F:DNA binding"/>
    <property type="evidence" value="ECO:0007669"/>
    <property type="project" value="UniProtKB-KW"/>
</dbReference>
<dbReference type="Gene3D" id="1.10.1660.10">
    <property type="match status" value="1"/>
</dbReference>
<dbReference type="GO" id="GO:0003700">
    <property type="term" value="F:DNA-binding transcription factor activity"/>
    <property type="evidence" value="ECO:0007669"/>
    <property type="project" value="InterPro"/>
</dbReference>
<evidence type="ECO:0000313" key="6">
    <source>
        <dbReference type="EMBL" id="KRN06751.1"/>
    </source>
</evidence>
<dbReference type="SMART" id="SM00422">
    <property type="entry name" value="HTH_MERR"/>
    <property type="match status" value="1"/>
</dbReference>